<reference evidence="2" key="1">
    <citation type="submission" date="2014-09" db="EMBL/GenBank/DDBJ databases">
        <authorList>
            <person name="Sharma Rahul"/>
            <person name="Thines Marco"/>
        </authorList>
    </citation>
    <scope>NUCLEOTIDE SEQUENCE [LARGE SCALE GENOMIC DNA]</scope>
</reference>
<dbReference type="RefSeq" id="XP_024577775.1">
    <property type="nucleotide sequence ID" value="XM_024727172.1"/>
</dbReference>
<proteinExistence type="predicted"/>
<sequence>MSSKSGRNTLRMPSLIIQKRPLVIWCRYWQQKHEVQLVESIPKTKVVDGKLAVGDLFEVALINYLVIAKGNEKSELFADRLEESLLKLIGKLKADDSSRLISERLESRVRGAGISKNKERLVNVQPVQNLSSQPKVIIKPYNPLIFNLNQHEKAAFRLLKDVGLDKVDTDIFNSQKFRVWSNQIKSHFPFEKDEGASIMLTTLAKLYLEKLAKSIPTTELKDGKLSFGDHFEVALKNYIANAKGNAEFDPIADRLEEALLALIVRLKEDEESKTIADRLEHLDNGDLISNSKKKVGNVDNVQPVQTFSSQHKVISKPVISLTPGLSYNEASAFALLKNVGLDKVETDIFNSDQFQKWLEQMEIMFSRPEKRAEVMLTTLAKSDNKKFVASIPTTKFEDDKLAFGDHFKEALMDFIAKGADVEYVKDSYKSLKKSVLELINNLKSGEHSSFGEILEGEFLFTQLSKNMEGLFDILDDLSVQKWYFSMETKNRKEALEVLDRRLKLQKINSKRIGEVIGQDRDNFTKNVFNDLVVYKRWSQFDMSQL</sequence>
<keyword evidence="2" id="KW-1185">Reference proteome</keyword>
<evidence type="ECO:0000313" key="2">
    <source>
        <dbReference type="Proteomes" id="UP000054928"/>
    </source>
</evidence>
<evidence type="ECO:0000313" key="1">
    <source>
        <dbReference type="EMBL" id="CEG41406.1"/>
    </source>
</evidence>
<dbReference type="AlphaFoldDB" id="A0A0P1AJM8"/>
<dbReference type="Proteomes" id="UP000054928">
    <property type="component" value="Unassembled WGS sequence"/>
</dbReference>
<dbReference type="EMBL" id="CCYD01000553">
    <property type="protein sequence ID" value="CEG41406.1"/>
    <property type="molecule type" value="Genomic_DNA"/>
</dbReference>
<protein>
    <submittedName>
        <fullName evidence="1">Uncharacterized protein</fullName>
    </submittedName>
</protein>
<organism evidence="1 2">
    <name type="scientific">Plasmopara halstedii</name>
    <name type="common">Downy mildew of sunflower</name>
    <dbReference type="NCBI Taxonomy" id="4781"/>
    <lineage>
        <taxon>Eukaryota</taxon>
        <taxon>Sar</taxon>
        <taxon>Stramenopiles</taxon>
        <taxon>Oomycota</taxon>
        <taxon>Peronosporomycetes</taxon>
        <taxon>Peronosporales</taxon>
        <taxon>Peronosporaceae</taxon>
        <taxon>Plasmopara</taxon>
    </lineage>
</organism>
<dbReference type="GeneID" id="36406811"/>
<accession>A0A0P1AJM8</accession>
<name>A0A0P1AJM8_PLAHL</name>